<feature type="compositionally biased region" description="Basic residues" evidence="1">
    <location>
        <begin position="31"/>
        <end position="47"/>
    </location>
</feature>
<sequence>MVHLGTEERLVFDTEPIAHLNKKESKELERRRNKNKKKKESKKKKREKSVVTNGLQNGVAPGVETAVVVSSDGGDDLAVEIEYVGEAPAVDPSDPNFQYFAKIFENFKVYVTFLVYLKL</sequence>
<dbReference type="Proteomes" id="UP000887569">
    <property type="component" value="Unplaced"/>
</dbReference>
<evidence type="ECO:0000256" key="1">
    <source>
        <dbReference type="SAM" id="MobiDB-lite"/>
    </source>
</evidence>
<dbReference type="AlphaFoldDB" id="A0A915CE79"/>
<evidence type="ECO:0000313" key="2">
    <source>
        <dbReference type="Proteomes" id="UP000887569"/>
    </source>
</evidence>
<evidence type="ECO:0000313" key="3">
    <source>
        <dbReference type="WBParaSite" id="PgR133_g011_t01"/>
    </source>
</evidence>
<reference evidence="3" key="1">
    <citation type="submission" date="2022-11" db="UniProtKB">
        <authorList>
            <consortium name="WormBaseParasite"/>
        </authorList>
    </citation>
    <scope>IDENTIFICATION</scope>
</reference>
<name>A0A915CE79_PARUN</name>
<accession>A0A915CE79</accession>
<protein>
    <submittedName>
        <fullName evidence="3">Uncharacterized protein</fullName>
    </submittedName>
</protein>
<proteinExistence type="predicted"/>
<dbReference type="WBParaSite" id="PgR133_g011_t01">
    <property type="protein sequence ID" value="PgR133_g011_t01"/>
    <property type="gene ID" value="PgR133_g011"/>
</dbReference>
<keyword evidence="2" id="KW-1185">Reference proteome</keyword>
<organism evidence="2 3">
    <name type="scientific">Parascaris univalens</name>
    <name type="common">Nematode worm</name>
    <dbReference type="NCBI Taxonomy" id="6257"/>
    <lineage>
        <taxon>Eukaryota</taxon>
        <taxon>Metazoa</taxon>
        <taxon>Ecdysozoa</taxon>
        <taxon>Nematoda</taxon>
        <taxon>Chromadorea</taxon>
        <taxon>Rhabditida</taxon>
        <taxon>Spirurina</taxon>
        <taxon>Ascaridomorpha</taxon>
        <taxon>Ascaridoidea</taxon>
        <taxon>Ascarididae</taxon>
        <taxon>Parascaris</taxon>
    </lineage>
</organism>
<feature type="region of interest" description="Disordered" evidence="1">
    <location>
        <begin position="22"/>
        <end position="56"/>
    </location>
</feature>